<dbReference type="Pfam" id="PF00078">
    <property type="entry name" value="RVT_1"/>
    <property type="match status" value="1"/>
</dbReference>
<dbReference type="Proteomes" id="UP001280121">
    <property type="component" value="Unassembled WGS sequence"/>
</dbReference>
<protein>
    <recommendedName>
        <fullName evidence="1">Reverse transcriptase domain-containing protein</fullName>
    </recommendedName>
</protein>
<dbReference type="EMBL" id="JANJYI010000003">
    <property type="protein sequence ID" value="KAK2657031.1"/>
    <property type="molecule type" value="Genomic_DNA"/>
</dbReference>
<dbReference type="AlphaFoldDB" id="A0AAD9XCJ6"/>
<gene>
    <name evidence="2" type="ORF">Ddye_010083</name>
</gene>
<evidence type="ECO:0000313" key="2">
    <source>
        <dbReference type="EMBL" id="KAK2657031.1"/>
    </source>
</evidence>
<name>A0AAD9XCJ6_9ROSI</name>
<comment type="caution">
    <text evidence="2">The sequence shown here is derived from an EMBL/GenBank/DDBJ whole genome shotgun (WGS) entry which is preliminary data.</text>
</comment>
<proteinExistence type="predicted"/>
<organism evidence="2 3">
    <name type="scientific">Dipteronia dyeriana</name>
    <dbReference type="NCBI Taxonomy" id="168575"/>
    <lineage>
        <taxon>Eukaryota</taxon>
        <taxon>Viridiplantae</taxon>
        <taxon>Streptophyta</taxon>
        <taxon>Embryophyta</taxon>
        <taxon>Tracheophyta</taxon>
        <taxon>Spermatophyta</taxon>
        <taxon>Magnoliopsida</taxon>
        <taxon>eudicotyledons</taxon>
        <taxon>Gunneridae</taxon>
        <taxon>Pentapetalae</taxon>
        <taxon>rosids</taxon>
        <taxon>malvids</taxon>
        <taxon>Sapindales</taxon>
        <taxon>Sapindaceae</taxon>
        <taxon>Hippocastanoideae</taxon>
        <taxon>Acereae</taxon>
        <taxon>Dipteronia</taxon>
    </lineage>
</organism>
<accession>A0AAD9XCJ6</accession>
<evidence type="ECO:0000313" key="3">
    <source>
        <dbReference type="Proteomes" id="UP001280121"/>
    </source>
</evidence>
<dbReference type="PANTHER" id="PTHR46890">
    <property type="entry name" value="NON-LTR RETROLELEMENT REVERSE TRANSCRIPTASE-LIKE PROTEIN-RELATED"/>
    <property type="match status" value="1"/>
</dbReference>
<keyword evidence="3" id="KW-1185">Reference proteome</keyword>
<dbReference type="PANTHER" id="PTHR46890:SF48">
    <property type="entry name" value="RNA-DIRECTED DNA POLYMERASE"/>
    <property type="match status" value="1"/>
</dbReference>
<dbReference type="InterPro" id="IPR000477">
    <property type="entry name" value="RT_dom"/>
</dbReference>
<reference evidence="2" key="1">
    <citation type="journal article" date="2023" name="Plant J.">
        <title>Genome sequences and population genomics provide insights into the demographic history, inbreeding, and mutation load of two 'living fossil' tree species of Dipteronia.</title>
        <authorList>
            <person name="Feng Y."/>
            <person name="Comes H.P."/>
            <person name="Chen J."/>
            <person name="Zhu S."/>
            <person name="Lu R."/>
            <person name="Zhang X."/>
            <person name="Li P."/>
            <person name="Qiu J."/>
            <person name="Olsen K.M."/>
            <person name="Qiu Y."/>
        </authorList>
    </citation>
    <scope>NUCLEOTIDE SEQUENCE</scope>
    <source>
        <strain evidence="2">KIB01</strain>
    </source>
</reference>
<feature type="domain" description="Reverse transcriptase" evidence="1">
    <location>
        <begin position="152"/>
        <end position="317"/>
    </location>
</feature>
<evidence type="ECO:0000259" key="1">
    <source>
        <dbReference type="Pfam" id="PF00078"/>
    </source>
</evidence>
<dbReference type="InterPro" id="IPR052343">
    <property type="entry name" value="Retrotransposon-Effector_Assoc"/>
</dbReference>
<sequence>MGDFNEMCYEREKFGGLRKNWIALADFREALKECQLDDMGFRGPRQQELKLANSVVIPKSWIDIIRLKDKLDEALSAEESFGGSKTVFDMGPLKTPGKDGLPVVFYQKYWDHIGVSVRNCCLDVLNNGGSVKEYNSTVIILISKIQSLELVSDYRPIGFCNVLYKVIAKAISNRIVGFECLHKHKRRKRKHGSIAIKLNMSKANDRVEWVFFEQMMLKMGFPKRWINLVLRCISSISYSLKLNGEACGNIVPTRGLRQGDSLSPYLFLIYVEGLSCLIRNAQTLGHLNGFKCSVKWPVISHLFFIDNSLMFTRTNDTNCRKIRLVLDM</sequence>